<organism evidence="1 2">
    <name type="scientific">Litoreibacter albidus</name>
    <dbReference type="NCBI Taxonomy" id="670155"/>
    <lineage>
        <taxon>Bacteria</taxon>
        <taxon>Pseudomonadati</taxon>
        <taxon>Pseudomonadota</taxon>
        <taxon>Alphaproteobacteria</taxon>
        <taxon>Rhodobacterales</taxon>
        <taxon>Roseobacteraceae</taxon>
        <taxon>Litoreibacter</taxon>
    </lineage>
</organism>
<dbReference type="RefSeq" id="WP_089947105.1">
    <property type="nucleotide sequence ID" value="NZ_FNOI01000004.1"/>
</dbReference>
<keyword evidence="1" id="KW-0808">Transferase</keyword>
<proteinExistence type="predicted"/>
<gene>
    <name evidence="1" type="ORF">SAMN04488001_2325</name>
</gene>
<accession>A0A1H2YUL0</accession>
<name>A0A1H2YUL0_9RHOB</name>
<dbReference type="GO" id="GO:0016740">
    <property type="term" value="F:transferase activity"/>
    <property type="evidence" value="ECO:0007669"/>
    <property type="project" value="UniProtKB-KW"/>
</dbReference>
<dbReference type="AlphaFoldDB" id="A0A1H2YUL0"/>
<reference evidence="2" key="1">
    <citation type="submission" date="2016-10" db="EMBL/GenBank/DDBJ databases">
        <authorList>
            <person name="Varghese N."/>
            <person name="Submissions S."/>
        </authorList>
    </citation>
    <scope>NUCLEOTIDE SEQUENCE [LARGE SCALE GENOMIC DNA]</scope>
    <source>
        <strain evidence="2">DSM 26922</strain>
    </source>
</reference>
<dbReference type="STRING" id="670155.SAMN04488001_2325"/>
<dbReference type="Proteomes" id="UP000199441">
    <property type="component" value="Unassembled WGS sequence"/>
</dbReference>
<dbReference type="EMBL" id="FNOI01000004">
    <property type="protein sequence ID" value="SDX08741.1"/>
    <property type="molecule type" value="Genomic_DNA"/>
</dbReference>
<dbReference type="OrthoDB" id="7817715at2"/>
<dbReference type="SUPFAM" id="SSF56112">
    <property type="entry name" value="Protein kinase-like (PK-like)"/>
    <property type="match status" value="1"/>
</dbReference>
<keyword evidence="2" id="KW-1185">Reference proteome</keyword>
<sequence>MKPPLEKLHAEHSIYEVVRGHPGFEDFNIETIIKTGPKRTTAIAQLSGAKVVIKHYLHSEARNQVLRAQKELDALSKRMCAAPYRINECVAAFPELGIIALSFVPGLRLDDAIRRADLKQRSALIELSGGWLRAYTEFRTEVSPSFSPGWWIRKRSETDISTLSATDQELFNLVLKSLRERAPSLRGSSVIKAAVHGDYVSINAHYHEGTLYGVDVQGEAWRPIVDDVAKFLVWTQTQTPLEPSVATVEMVYRAGVAEPDFTAFLASGVLPEGEIPSLLPFFIGLQMLERIVTYQRDPLALSRLHQMATRFLAEGRHGM</sequence>
<evidence type="ECO:0000313" key="1">
    <source>
        <dbReference type="EMBL" id="SDX08741.1"/>
    </source>
</evidence>
<protein>
    <submittedName>
        <fullName evidence="1">Phosphotransferase enzyme family protein</fullName>
    </submittedName>
</protein>
<dbReference type="InterPro" id="IPR011009">
    <property type="entry name" value="Kinase-like_dom_sf"/>
</dbReference>
<evidence type="ECO:0000313" key="2">
    <source>
        <dbReference type="Proteomes" id="UP000199441"/>
    </source>
</evidence>